<organism evidence="3">
    <name type="scientific">bioreactor metagenome</name>
    <dbReference type="NCBI Taxonomy" id="1076179"/>
    <lineage>
        <taxon>unclassified sequences</taxon>
        <taxon>metagenomes</taxon>
        <taxon>ecological metagenomes</taxon>
    </lineage>
</organism>
<feature type="compositionally biased region" description="Basic and acidic residues" evidence="1">
    <location>
        <begin position="223"/>
        <end position="249"/>
    </location>
</feature>
<dbReference type="InterPro" id="IPR050722">
    <property type="entry name" value="Pyruvate:ferred/Flavod_OxRd"/>
</dbReference>
<feature type="domain" description="Thiamine pyrophosphate enzyme TPP-binding" evidence="2">
    <location>
        <begin position="4"/>
        <end position="90"/>
    </location>
</feature>
<name>A0A645EHC4_9ZZZZ</name>
<dbReference type="Pfam" id="PF02775">
    <property type="entry name" value="TPP_enzyme_C"/>
    <property type="match status" value="1"/>
</dbReference>
<dbReference type="PANTHER" id="PTHR32154">
    <property type="entry name" value="PYRUVATE-FLAVODOXIN OXIDOREDUCTASE-RELATED"/>
    <property type="match status" value="1"/>
</dbReference>
<dbReference type="SUPFAM" id="SSF52518">
    <property type="entry name" value="Thiamin diphosphate-binding fold (THDP-binding)"/>
    <property type="match status" value="1"/>
</dbReference>
<dbReference type="GO" id="GO:0030976">
    <property type="term" value="F:thiamine pyrophosphate binding"/>
    <property type="evidence" value="ECO:0007669"/>
    <property type="project" value="InterPro"/>
</dbReference>
<accession>A0A645EHC4</accession>
<evidence type="ECO:0000313" key="3">
    <source>
        <dbReference type="EMBL" id="MPN00672.1"/>
    </source>
</evidence>
<evidence type="ECO:0000259" key="2">
    <source>
        <dbReference type="Pfam" id="PF02775"/>
    </source>
</evidence>
<dbReference type="EMBL" id="VSSQ01046714">
    <property type="protein sequence ID" value="MPN00672.1"/>
    <property type="molecule type" value="Genomic_DNA"/>
</dbReference>
<dbReference type="InterPro" id="IPR029061">
    <property type="entry name" value="THDP-binding"/>
</dbReference>
<feature type="region of interest" description="Disordered" evidence="1">
    <location>
        <begin position="205"/>
        <end position="249"/>
    </location>
</feature>
<proteinExistence type="predicted"/>
<dbReference type="InterPro" id="IPR011766">
    <property type="entry name" value="TPP_enzyme_TPP-bd"/>
</dbReference>
<comment type="caution">
    <text evidence="3">The sequence shown here is derived from an EMBL/GenBank/DDBJ whole genome shotgun (WGS) entry which is preliminary data.</text>
</comment>
<evidence type="ECO:0000256" key="1">
    <source>
        <dbReference type="SAM" id="MobiDB-lite"/>
    </source>
</evidence>
<dbReference type="GO" id="GO:0003824">
    <property type="term" value="F:catalytic activity"/>
    <property type="evidence" value="ECO:0007669"/>
    <property type="project" value="InterPro"/>
</dbReference>
<dbReference type="GO" id="GO:0006979">
    <property type="term" value="P:response to oxidative stress"/>
    <property type="evidence" value="ECO:0007669"/>
    <property type="project" value="TreeGrafter"/>
</dbReference>
<dbReference type="AlphaFoldDB" id="A0A645EHC4"/>
<dbReference type="Gene3D" id="3.40.50.970">
    <property type="match status" value="1"/>
</dbReference>
<sequence length="249" mass="28038">MIASGADVNILVLDNEVYSNTGGQTSKATPASAIAKFAASGKYAAKKDLGKMAMTYNHVYVAQIASGANQMQTIKAFEEAEKFPGPSLIIAYTPCITHGLFGGMKESIKEAKEAVSSGYWSLYRYNPTLLEKGKNPMTLDYKKPDFSTMAEFMRKQVRFSSLENTNPLMAKDLFEKTVHDAKNRFYSYALMSGELEKIKAKLAPELASNTPEKEQKEKRVKKERPVDLEAQERRAKRREERAKRRKEQE</sequence>
<gene>
    <name evidence="3" type="ORF">SDC9_147868</name>
</gene>
<protein>
    <recommendedName>
        <fullName evidence="2">Thiamine pyrophosphate enzyme TPP-binding domain-containing protein</fullName>
    </recommendedName>
</protein>
<reference evidence="3" key="1">
    <citation type="submission" date="2019-08" db="EMBL/GenBank/DDBJ databases">
        <authorList>
            <person name="Kucharzyk K."/>
            <person name="Murdoch R.W."/>
            <person name="Higgins S."/>
            <person name="Loffler F."/>
        </authorList>
    </citation>
    <scope>NUCLEOTIDE SEQUENCE</scope>
</reference>
<dbReference type="PANTHER" id="PTHR32154:SF0">
    <property type="entry name" value="PYRUVATE-FLAVODOXIN OXIDOREDUCTASE-RELATED"/>
    <property type="match status" value="1"/>
</dbReference>